<dbReference type="InterPro" id="IPR050529">
    <property type="entry name" value="CYP450_sterol_14alpha_dmase"/>
</dbReference>
<dbReference type="InterPro" id="IPR001128">
    <property type="entry name" value="Cyt_P450"/>
</dbReference>
<accession>A0A5N6YXP2</accession>
<evidence type="ECO:0000256" key="4">
    <source>
        <dbReference type="ARBA" id="ARBA00022723"/>
    </source>
</evidence>
<dbReference type="SUPFAM" id="SSF48264">
    <property type="entry name" value="Cytochrome P450"/>
    <property type="match status" value="1"/>
</dbReference>
<evidence type="ECO:0000256" key="3">
    <source>
        <dbReference type="ARBA" id="ARBA00022617"/>
    </source>
</evidence>
<evidence type="ECO:0000256" key="6">
    <source>
        <dbReference type="ARBA" id="ARBA00023004"/>
    </source>
</evidence>
<dbReference type="InterPro" id="IPR017972">
    <property type="entry name" value="Cyt_P450_CS"/>
</dbReference>
<keyword evidence="10" id="KW-0812">Transmembrane</keyword>
<gene>
    <name evidence="11" type="ORF">BDV28DRAFT_151633</name>
</gene>
<evidence type="ECO:0000256" key="8">
    <source>
        <dbReference type="PIRSR" id="PIRSR602403-1"/>
    </source>
</evidence>
<reference evidence="12" key="1">
    <citation type="submission" date="2019-04" db="EMBL/GenBank/DDBJ databases">
        <title>Friends and foes A comparative genomics studyof 23 Aspergillus species from section Flavi.</title>
        <authorList>
            <consortium name="DOE Joint Genome Institute"/>
            <person name="Kjaerbolling I."/>
            <person name="Vesth T."/>
            <person name="Frisvad J.C."/>
            <person name="Nybo J.L."/>
            <person name="Theobald S."/>
            <person name="Kildgaard S."/>
            <person name="Isbrandt T."/>
            <person name="Kuo A."/>
            <person name="Sato A."/>
            <person name="Lyhne E.K."/>
            <person name="Kogle M.E."/>
            <person name="Wiebenga A."/>
            <person name="Kun R.S."/>
            <person name="Lubbers R.J."/>
            <person name="Makela M.R."/>
            <person name="Barry K."/>
            <person name="Chovatia M."/>
            <person name="Clum A."/>
            <person name="Daum C."/>
            <person name="Haridas S."/>
            <person name="He G."/>
            <person name="LaButti K."/>
            <person name="Lipzen A."/>
            <person name="Mondo S."/>
            <person name="Riley R."/>
            <person name="Salamov A."/>
            <person name="Simmons B.A."/>
            <person name="Magnuson J.K."/>
            <person name="Henrissat B."/>
            <person name="Mortensen U.H."/>
            <person name="Larsen T.O."/>
            <person name="Devries R.P."/>
            <person name="Grigoriev I.V."/>
            <person name="Machida M."/>
            <person name="Baker S.E."/>
            <person name="Andersen M.R."/>
        </authorList>
    </citation>
    <scope>NUCLEOTIDE SEQUENCE [LARGE SCALE GENOMIC DNA]</scope>
    <source>
        <strain evidence="12">CBS 553.77</strain>
    </source>
</reference>
<dbReference type="Pfam" id="PF00067">
    <property type="entry name" value="p450"/>
    <property type="match status" value="1"/>
</dbReference>
<sequence>MLYILSGDICKHLLSYGVDFRENLILYLVLIFICVCLCNYGVSLLLFILRPSIKAGLQTPPHVPFLVPILGSIPLGLLWNPREFVLSSRLFWSPHPVRISLLGQSIYLIQGTANIAATLKQRHLSSFTLHGYILRHLFNLPRVALRTYHADKSGGYLVPYANAQVEPRNRVEFLAKDCVHRLLLGPGLVPLTKRLQIDLANRVHYLPVGSDWVTWDNFLDLFLYDITSSALDSLCGRYLLQRHPEFLKDLWTLDDNLWKLLWRFPRFLAPASYTAQDRALTALKDWHTWAQENFDPASVDEHGDDPYWGTQFFRDRQKTFQAMDGFDADATASQDLAFLWGATNNVIATSFWTALEIFSDPELLTCIRKEGQSCLIRSALGNNNIPFKINIDKLTHQPLLQAVYAETLRLRVNGFFLWRLSHKDMDIHNYRIPMNHYVVSSPIPSHMDPAIWSVGQNAHYPVDEFRVGRWLKLRSSSQPINPNADSPSRSEPEPELEFTTELANNAGAWMPFGGGYHACPGRRFAKVMVMLSTVMLVMRYDVEILTDVRTLKMSMRNFGFGVPGPTERVQARIKRREMIFGQFGKG</sequence>
<comment type="similarity">
    <text evidence="2 9">Belongs to the cytochrome P450 family.</text>
</comment>
<dbReference type="GO" id="GO:0005506">
    <property type="term" value="F:iron ion binding"/>
    <property type="evidence" value="ECO:0007669"/>
    <property type="project" value="InterPro"/>
</dbReference>
<evidence type="ECO:0000256" key="10">
    <source>
        <dbReference type="SAM" id="Phobius"/>
    </source>
</evidence>
<evidence type="ECO:0000256" key="1">
    <source>
        <dbReference type="ARBA" id="ARBA00001971"/>
    </source>
</evidence>
<dbReference type="PROSITE" id="PS00086">
    <property type="entry name" value="CYTOCHROME_P450"/>
    <property type="match status" value="1"/>
</dbReference>
<dbReference type="PRINTS" id="PR00465">
    <property type="entry name" value="EP450IV"/>
</dbReference>
<evidence type="ECO:0000256" key="2">
    <source>
        <dbReference type="ARBA" id="ARBA00010617"/>
    </source>
</evidence>
<feature type="binding site" description="axial binding residue" evidence="8">
    <location>
        <position position="519"/>
    </location>
    <ligand>
        <name>heme</name>
        <dbReference type="ChEBI" id="CHEBI:30413"/>
    </ligand>
    <ligandPart>
        <name>Fe</name>
        <dbReference type="ChEBI" id="CHEBI:18248"/>
    </ligandPart>
</feature>
<evidence type="ECO:0000256" key="7">
    <source>
        <dbReference type="ARBA" id="ARBA00023033"/>
    </source>
</evidence>
<dbReference type="GO" id="GO:0008395">
    <property type="term" value="F:steroid hydroxylase activity"/>
    <property type="evidence" value="ECO:0007669"/>
    <property type="project" value="TreeGrafter"/>
</dbReference>
<feature type="transmembrane region" description="Helical" evidence="10">
    <location>
        <begin position="24"/>
        <end position="49"/>
    </location>
</feature>
<evidence type="ECO:0000313" key="12">
    <source>
        <dbReference type="Proteomes" id="UP000327118"/>
    </source>
</evidence>
<name>A0A5N6YXP2_9EURO</name>
<keyword evidence="5 9" id="KW-0560">Oxidoreductase</keyword>
<dbReference type="OrthoDB" id="3366823at2759"/>
<keyword evidence="7 9" id="KW-0503">Monooxygenase</keyword>
<keyword evidence="10" id="KW-0472">Membrane</keyword>
<dbReference type="EMBL" id="ML739282">
    <property type="protein sequence ID" value="KAE8349703.1"/>
    <property type="molecule type" value="Genomic_DNA"/>
</dbReference>
<dbReference type="PANTHER" id="PTHR24304:SF2">
    <property type="entry name" value="24-HYDROXYCHOLESTEROL 7-ALPHA-HYDROXYLASE"/>
    <property type="match status" value="1"/>
</dbReference>
<organism evidence="11 12">
    <name type="scientific">Aspergillus coremiiformis</name>
    <dbReference type="NCBI Taxonomy" id="138285"/>
    <lineage>
        <taxon>Eukaryota</taxon>
        <taxon>Fungi</taxon>
        <taxon>Dikarya</taxon>
        <taxon>Ascomycota</taxon>
        <taxon>Pezizomycotina</taxon>
        <taxon>Eurotiomycetes</taxon>
        <taxon>Eurotiomycetidae</taxon>
        <taxon>Eurotiales</taxon>
        <taxon>Aspergillaceae</taxon>
        <taxon>Aspergillus</taxon>
        <taxon>Aspergillus subgen. Circumdati</taxon>
    </lineage>
</organism>
<keyword evidence="12" id="KW-1185">Reference proteome</keyword>
<dbReference type="Gene3D" id="1.10.630.10">
    <property type="entry name" value="Cytochrome P450"/>
    <property type="match status" value="1"/>
</dbReference>
<protein>
    <submittedName>
        <fullName evidence="11">Cytochrome P450</fullName>
    </submittedName>
</protein>
<evidence type="ECO:0000256" key="9">
    <source>
        <dbReference type="RuleBase" id="RU000461"/>
    </source>
</evidence>
<dbReference type="Proteomes" id="UP000327118">
    <property type="component" value="Unassembled WGS sequence"/>
</dbReference>
<evidence type="ECO:0000313" key="11">
    <source>
        <dbReference type="EMBL" id="KAE8349703.1"/>
    </source>
</evidence>
<dbReference type="InterPro" id="IPR002403">
    <property type="entry name" value="Cyt_P450_E_grp-IV"/>
</dbReference>
<dbReference type="PANTHER" id="PTHR24304">
    <property type="entry name" value="CYTOCHROME P450 FAMILY 7"/>
    <property type="match status" value="1"/>
</dbReference>
<proteinExistence type="inferred from homology"/>
<comment type="cofactor">
    <cofactor evidence="1 8">
        <name>heme</name>
        <dbReference type="ChEBI" id="CHEBI:30413"/>
    </cofactor>
</comment>
<dbReference type="GO" id="GO:0020037">
    <property type="term" value="F:heme binding"/>
    <property type="evidence" value="ECO:0007669"/>
    <property type="project" value="InterPro"/>
</dbReference>
<keyword evidence="4 8" id="KW-0479">Metal-binding</keyword>
<dbReference type="AlphaFoldDB" id="A0A5N6YXP2"/>
<dbReference type="InterPro" id="IPR036396">
    <property type="entry name" value="Cyt_P450_sf"/>
</dbReference>
<evidence type="ECO:0000256" key="5">
    <source>
        <dbReference type="ARBA" id="ARBA00023002"/>
    </source>
</evidence>
<keyword evidence="6 8" id="KW-0408">Iron</keyword>
<keyword evidence="10" id="KW-1133">Transmembrane helix</keyword>
<keyword evidence="3 8" id="KW-0349">Heme</keyword>
<dbReference type="GO" id="GO:0016705">
    <property type="term" value="F:oxidoreductase activity, acting on paired donors, with incorporation or reduction of molecular oxygen"/>
    <property type="evidence" value="ECO:0007669"/>
    <property type="project" value="InterPro"/>
</dbReference>